<comment type="caution">
    <text evidence="9">The sequence shown here is derived from an EMBL/GenBank/DDBJ whole genome shotgun (WGS) entry which is preliminary data.</text>
</comment>
<dbReference type="InterPro" id="IPR050279">
    <property type="entry name" value="Plant_def-hormone_signal"/>
</dbReference>
<evidence type="ECO:0000313" key="9">
    <source>
        <dbReference type="EMBL" id="KAK9706792.1"/>
    </source>
</evidence>
<proteinExistence type="inferred from homology"/>
<keyword evidence="8" id="KW-0650">Protein phosphatase inhibitor</keyword>
<comment type="subcellular location">
    <subcellularLocation>
        <location evidence="2">Cytoplasm</location>
    </subcellularLocation>
    <subcellularLocation>
        <location evidence="1">Nucleus</location>
    </subcellularLocation>
</comment>
<sequence length="177" mass="19732">MMNNMSNKLAPSKKCSYSIEQKINAPVDIVWSIVRQFNNPKAYKYFIRSCSSSSTSLSSPGDGVFRNIAHVTGFSAKTSIERLDELDDDLHIMVFSLVGGDQSHRLVNYQGVISVHEDNTNTNNINDIIKRSLVREKYTVDVAEDGDVEDTRVFVDTIVGLNLKSLARVAERMSVGI</sequence>
<organism evidence="9 10">
    <name type="scientific">Saponaria officinalis</name>
    <name type="common">Common soapwort</name>
    <name type="synonym">Lychnis saponaria</name>
    <dbReference type="NCBI Taxonomy" id="3572"/>
    <lineage>
        <taxon>Eukaryota</taxon>
        <taxon>Viridiplantae</taxon>
        <taxon>Streptophyta</taxon>
        <taxon>Embryophyta</taxon>
        <taxon>Tracheophyta</taxon>
        <taxon>Spermatophyta</taxon>
        <taxon>Magnoliopsida</taxon>
        <taxon>eudicotyledons</taxon>
        <taxon>Gunneridae</taxon>
        <taxon>Pentapetalae</taxon>
        <taxon>Caryophyllales</taxon>
        <taxon>Caryophyllaceae</taxon>
        <taxon>Caryophylleae</taxon>
        <taxon>Saponaria</taxon>
    </lineage>
</organism>
<evidence type="ECO:0000256" key="2">
    <source>
        <dbReference type="ARBA" id="ARBA00004496"/>
    </source>
</evidence>
<evidence type="ECO:0000256" key="3">
    <source>
        <dbReference type="ARBA" id="ARBA00008594"/>
    </source>
</evidence>
<reference evidence="9" key="1">
    <citation type="submission" date="2024-03" db="EMBL/GenBank/DDBJ databases">
        <title>WGS assembly of Saponaria officinalis var. Norfolk2.</title>
        <authorList>
            <person name="Jenkins J."/>
            <person name="Shu S."/>
            <person name="Grimwood J."/>
            <person name="Barry K."/>
            <person name="Goodstein D."/>
            <person name="Schmutz J."/>
            <person name="Leebens-Mack J."/>
            <person name="Osbourn A."/>
        </authorList>
    </citation>
    <scope>NUCLEOTIDE SEQUENCE [LARGE SCALE GENOMIC DNA]</scope>
    <source>
        <strain evidence="9">JIC</strain>
    </source>
</reference>
<dbReference type="Gene3D" id="3.30.530.20">
    <property type="match status" value="1"/>
</dbReference>
<evidence type="ECO:0000256" key="6">
    <source>
        <dbReference type="ARBA" id="ARBA00023170"/>
    </source>
</evidence>
<keyword evidence="4" id="KW-0963">Cytoplasm</keyword>
<dbReference type="GO" id="GO:0010427">
    <property type="term" value="F:abscisic acid binding"/>
    <property type="evidence" value="ECO:0007669"/>
    <property type="project" value="TreeGrafter"/>
</dbReference>
<dbReference type="AlphaFoldDB" id="A0AAW1JR73"/>
<dbReference type="Pfam" id="PF10604">
    <property type="entry name" value="Polyketide_cyc2"/>
    <property type="match status" value="1"/>
</dbReference>
<dbReference type="GO" id="GO:0005634">
    <property type="term" value="C:nucleus"/>
    <property type="evidence" value="ECO:0007669"/>
    <property type="project" value="UniProtKB-SubCell"/>
</dbReference>
<evidence type="ECO:0000256" key="1">
    <source>
        <dbReference type="ARBA" id="ARBA00004123"/>
    </source>
</evidence>
<name>A0AAW1JR73_SAPOF</name>
<dbReference type="EMBL" id="JBDFQZ010000007">
    <property type="protein sequence ID" value="KAK9706792.1"/>
    <property type="molecule type" value="Genomic_DNA"/>
</dbReference>
<protein>
    <submittedName>
        <fullName evidence="9">Uncharacterized protein</fullName>
    </submittedName>
</protein>
<dbReference type="GO" id="GO:0038023">
    <property type="term" value="F:signaling receptor activity"/>
    <property type="evidence" value="ECO:0007669"/>
    <property type="project" value="TreeGrafter"/>
</dbReference>
<dbReference type="PANTHER" id="PTHR31213:SF82">
    <property type="entry name" value="ABSCISIC ACID RECEPTOR PYL11-RELATED"/>
    <property type="match status" value="1"/>
</dbReference>
<evidence type="ECO:0000256" key="5">
    <source>
        <dbReference type="ARBA" id="ARBA00022682"/>
    </source>
</evidence>
<dbReference type="CDD" id="cd07821">
    <property type="entry name" value="PYR_PYL_RCAR_like"/>
    <property type="match status" value="1"/>
</dbReference>
<evidence type="ECO:0000313" key="10">
    <source>
        <dbReference type="Proteomes" id="UP001443914"/>
    </source>
</evidence>
<keyword evidence="6" id="KW-0675">Receptor</keyword>
<keyword evidence="10" id="KW-1185">Reference proteome</keyword>
<dbReference type="PANTHER" id="PTHR31213">
    <property type="entry name" value="OS08G0374000 PROTEIN-RELATED"/>
    <property type="match status" value="1"/>
</dbReference>
<dbReference type="Proteomes" id="UP001443914">
    <property type="component" value="Unassembled WGS sequence"/>
</dbReference>
<evidence type="ECO:0000256" key="8">
    <source>
        <dbReference type="ARBA" id="ARBA00023272"/>
    </source>
</evidence>
<comment type="similarity">
    <text evidence="3">Belongs to the PYR/PYL/RCAR abscisic acid intracellular receptor family.</text>
</comment>
<keyword evidence="5" id="KW-0938">Abscisic acid signaling pathway</keyword>
<dbReference type="InterPro" id="IPR023393">
    <property type="entry name" value="START-like_dom_sf"/>
</dbReference>
<dbReference type="SUPFAM" id="SSF55961">
    <property type="entry name" value="Bet v1-like"/>
    <property type="match status" value="1"/>
</dbReference>
<dbReference type="GO" id="GO:0009738">
    <property type="term" value="P:abscisic acid-activated signaling pathway"/>
    <property type="evidence" value="ECO:0007669"/>
    <property type="project" value="UniProtKB-KW"/>
</dbReference>
<keyword evidence="7" id="KW-0539">Nucleus</keyword>
<gene>
    <name evidence="9" type="ORF">RND81_07G151700</name>
</gene>
<dbReference type="GO" id="GO:0004864">
    <property type="term" value="F:protein phosphatase inhibitor activity"/>
    <property type="evidence" value="ECO:0007669"/>
    <property type="project" value="UniProtKB-KW"/>
</dbReference>
<dbReference type="InterPro" id="IPR019587">
    <property type="entry name" value="Polyketide_cyclase/dehydratase"/>
</dbReference>
<evidence type="ECO:0000256" key="4">
    <source>
        <dbReference type="ARBA" id="ARBA00022490"/>
    </source>
</evidence>
<dbReference type="GO" id="GO:0005737">
    <property type="term" value="C:cytoplasm"/>
    <property type="evidence" value="ECO:0007669"/>
    <property type="project" value="UniProtKB-SubCell"/>
</dbReference>
<accession>A0AAW1JR73</accession>
<evidence type="ECO:0000256" key="7">
    <source>
        <dbReference type="ARBA" id="ARBA00023242"/>
    </source>
</evidence>